<evidence type="ECO:0008006" key="4">
    <source>
        <dbReference type="Google" id="ProtNLM"/>
    </source>
</evidence>
<accession>F2U6C3</accession>
<dbReference type="Gene3D" id="3.40.50.150">
    <property type="entry name" value="Vaccinia Virus protein VP39"/>
    <property type="match status" value="1"/>
</dbReference>
<dbReference type="OrthoDB" id="406773at2759"/>
<dbReference type="eggNOG" id="ENOG502S8RH">
    <property type="taxonomic scope" value="Eukaryota"/>
</dbReference>
<keyword evidence="1" id="KW-0732">Signal</keyword>
<dbReference type="RefSeq" id="XP_004995428.1">
    <property type="nucleotide sequence ID" value="XM_004995371.1"/>
</dbReference>
<dbReference type="AlphaFoldDB" id="F2U6C3"/>
<evidence type="ECO:0000256" key="1">
    <source>
        <dbReference type="SAM" id="SignalP"/>
    </source>
</evidence>
<evidence type="ECO:0000313" key="3">
    <source>
        <dbReference type="Proteomes" id="UP000007799"/>
    </source>
</evidence>
<dbReference type="InParanoid" id="F2U6C3"/>
<protein>
    <recommendedName>
        <fullName evidence="4">Methyltransferase domain-containing protein</fullName>
    </recommendedName>
</protein>
<dbReference type="Proteomes" id="UP000007799">
    <property type="component" value="Unassembled WGS sequence"/>
</dbReference>
<evidence type="ECO:0000313" key="2">
    <source>
        <dbReference type="EMBL" id="EGD83064.1"/>
    </source>
</evidence>
<organism evidence="3">
    <name type="scientific">Salpingoeca rosetta (strain ATCC 50818 / BSB-021)</name>
    <dbReference type="NCBI Taxonomy" id="946362"/>
    <lineage>
        <taxon>Eukaryota</taxon>
        <taxon>Choanoflagellata</taxon>
        <taxon>Craspedida</taxon>
        <taxon>Salpingoecidae</taxon>
        <taxon>Salpingoeca</taxon>
    </lineage>
</organism>
<sequence>MMTRATVLLVAVVVVVGWMGDVVEAASQTDLAGAQGNAWTACTHLRVYGLNFDQGLARFLAYSNPQVKSVLEFGCGLGLYLDYVCRRSNATKVIGIEPEAMTFENSVFSRVNDTSLCPAQAAVNVLHASEAELAALGLMSKFDLVYSIEVLEHIPREFHDKMADFLVSRVDKLLVFSAARPNQEGWGHIAERPTEEWIEEFTSRGLVYLWRVTELVRRVCDKRNVNHKRNILVFARPGTFFADDNSSVFSRQILLSNPDDQPAVMWPELQAMSTKVCGAPA</sequence>
<dbReference type="Pfam" id="PF13489">
    <property type="entry name" value="Methyltransf_23"/>
    <property type="match status" value="1"/>
</dbReference>
<gene>
    <name evidence="2" type="ORF">PTSG_12062</name>
</gene>
<feature type="chain" id="PRO_5003290770" description="Methyltransferase domain-containing protein" evidence="1">
    <location>
        <begin position="26"/>
        <end position="281"/>
    </location>
</feature>
<dbReference type="SUPFAM" id="SSF53335">
    <property type="entry name" value="S-adenosyl-L-methionine-dependent methyltransferases"/>
    <property type="match status" value="1"/>
</dbReference>
<proteinExistence type="predicted"/>
<feature type="signal peptide" evidence="1">
    <location>
        <begin position="1"/>
        <end position="25"/>
    </location>
</feature>
<dbReference type="InterPro" id="IPR029063">
    <property type="entry name" value="SAM-dependent_MTases_sf"/>
</dbReference>
<reference evidence="2" key="1">
    <citation type="submission" date="2009-08" db="EMBL/GenBank/DDBJ databases">
        <title>Annotation of Salpingoeca rosetta.</title>
        <authorList>
            <consortium name="The Broad Institute Genome Sequencing Platform"/>
            <person name="Russ C."/>
            <person name="Cuomo C."/>
            <person name="Burger G."/>
            <person name="Gray M.W."/>
            <person name="Holland P.W.H."/>
            <person name="King N."/>
            <person name="Lang F.B.F."/>
            <person name="Roger A.J."/>
            <person name="Ruiz-Trillo I."/>
            <person name="Young S.K."/>
            <person name="Zeng Q."/>
            <person name="Gargeya S."/>
            <person name="Alvarado L."/>
            <person name="Berlin A."/>
            <person name="Chapman S.B."/>
            <person name="Chen Z."/>
            <person name="Freedman E."/>
            <person name="Gellesch M."/>
            <person name="Goldberg J."/>
            <person name="Griggs A."/>
            <person name="Gujja S."/>
            <person name="Heilman E."/>
            <person name="Heiman D."/>
            <person name="Howarth C."/>
            <person name="Mehta T."/>
            <person name="Neiman D."/>
            <person name="Pearson M."/>
            <person name="Roberts A."/>
            <person name="Saif S."/>
            <person name="Shea T."/>
            <person name="Shenoy N."/>
            <person name="Sisk P."/>
            <person name="Stolte C."/>
            <person name="Sykes S."/>
            <person name="White J."/>
            <person name="Yandava C."/>
            <person name="Haas B."/>
            <person name="Nusbaum C."/>
            <person name="Birren B."/>
        </authorList>
    </citation>
    <scope>NUCLEOTIDE SEQUENCE [LARGE SCALE GENOMIC DNA]</scope>
    <source>
        <strain evidence="2">ATCC 50818</strain>
    </source>
</reference>
<dbReference type="GeneID" id="16076009"/>
<dbReference type="EMBL" id="GL832962">
    <property type="protein sequence ID" value="EGD83064.1"/>
    <property type="molecule type" value="Genomic_DNA"/>
</dbReference>
<name>F2U6C3_SALR5</name>
<keyword evidence="3" id="KW-1185">Reference proteome</keyword>
<dbReference type="KEGG" id="sre:PTSG_12062"/>